<name>A0A919DN97_9ACTN</name>
<comment type="caution">
    <text evidence="1">The sequence shown here is derived from an EMBL/GenBank/DDBJ whole genome shotgun (WGS) entry which is preliminary data.</text>
</comment>
<sequence length="68" mass="7342">MGQDFLGGVRLVETHLGETFAVPGGGHFDIAGTFSAVHEPLHTLLAVFSVVRATFVTVGERFQKCQRV</sequence>
<protein>
    <submittedName>
        <fullName evidence="1">Uncharacterized protein</fullName>
    </submittedName>
</protein>
<evidence type="ECO:0000313" key="1">
    <source>
        <dbReference type="EMBL" id="GHE59412.1"/>
    </source>
</evidence>
<dbReference type="Proteomes" id="UP000608024">
    <property type="component" value="Unassembled WGS sequence"/>
</dbReference>
<organism evidence="1 2">
    <name type="scientific">Streptomyces longispororuber</name>
    <dbReference type="NCBI Taxonomy" id="68230"/>
    <lineage>
        <taxon>Bacteria</taxon>
        <taxon>Bacillati</taxon>
        <taxon>Actinomycetota</taxon>
        <taxon>Actinomycetes</taxon>
        <taxon>Kitasatosporales</taxon>
        <taxon>Streptomycetaceae</taxon>
        <taxon>Streptomyces</taxon>
    </lineage>
</organism>
<proteinExistence type="predicted"/>
<evidence type="ECO:0000313" key="2">
    <source>
        <dbReference type="Proteomes" id="UP000608024"/>
    </source>
</evidence>
<reference evidence="1" key="2">
    <citation type="submission" date="2020-09" db="EMBL/GenBank/DDBJ databases">
        <authorList>
            <person name="Sun Q."/>
            <person name="Ohkuma M."/>
        </authorList>
    </citation>
    <scope>NUCLEOTIDE SEQUENCE</scope>
    <source>
        <strain evidence="1">JCM 4784</strain>
    </source>
</reference>
<dbReference type="AlphaFoldDB" id="A0A919DN97"/>
<gene>
    <name evidence="1" type="ORF">GCM10018785_30790</name>
</gene>
<reference evidence="1" key="1">
    <citation type="journal article" date="2014" name="Int. J. Syst. Evol. Microbiol.">
        <title>Complete genome sequence of Corynebacterium casei LMG S-19264T (=DSM 44701T), isolated from a smear-ripened cheese.</title>
        <authorList>
            <consortium name="US DOE Joint Genome Institute (JGI-PGF)"/>
            <person name="Walter F."/>
            <person name="Albersmeier A."/>
            <person name="Kalinowski J."/>
            <person name="Ruckert C."/>
        </authorList>
    </citation>
    <scope>NUCLEOTIDE SEQUENCE</scope>
    <source>
        <strain evidence="1">JCM 4784</strain>
    </source>
</reference>
<dbReference type="EMBL" id="BNBT01000038">
    <property type="protein sequence ID" value="GHE59412.1"/>
    <property type="molecule type" value="Genomic_DNA"/>
</dbReference>
<accession>A0A919DN97</accession>
<keyword evidence="2" id="KW-1185">Reference proteome</keyword>